<dbReference type="RefSeq" id="WP_012163154.1">
    <property type="nucleotide sequence ID" value="NC_009925.1"/>
</dbReference>
<accession>B0C821</accession>
<evidence type="ECO:0000313" key="3">
    <source>
        <dbReference type="Proteomes" id="UP000000268"/>
    </source>
</evidence>
<dbReference type="AlphaFoldDB" id="B0C821"/>
<dbReference type="SUPFAM" id="SSF53335">
    <property type="entry name" value="S-adenosyl-L-methionine-dependent methyltransferases"/>
    <property type="match status" value="1"/>
</dbReference>
<dbReference type="eggNOG" id="COG2226">
    <property type="taxonomic scope" value="Bacteria"/>
</dbReference>
<feature type="domain" description="Methyltransferase type 11" evidence="1">
    <location>
        <begin position="53"/>
        <end position="139"/>
    </location>
</feature>
<dbReference type="GO" id="GO:0008757">
    <property type="term" value="F:S-adenosylmethionine-dependent methyltransferase activity"/>
    <property type="evidence" value="ECO:0007669"/>
    <property type="project" value="InterPro"/>
</dbReference>
<dbReference type="InterPro" id="IPR029063">
    <property type="entry name" value="SAM-dependent_MTases_sf"/>
</dbReference>
<dbReference type="GO" id="GO:0032259">
    <property type="term" value="P:methylation"/>
    <property type="evidence" value="ECO:0007669"/>
    <property type="project" value="UniProtKB-KW"/>
</dbReference>
<dbReference type="Gene3D" id="3.40.50.150">
    <property type="entry name" value="Vaccinia Virus protein VP39"/>
    <property type="match status" value="1"/>
</dbReference>
<evidence type="ECO:0000313" key="2">
    <source>
        <dbReference type="EMBL" id="ABW27705.1"/>
    </source>
</evidence>
<proteinExistence type="predicted"/>
<dbReference type="OrthoDB" id="528104at2"/>
<dbReference type="KEGG" id="amr:AM1_2705"/>
<organism evidence="2 3">
    <name type="scientific">Acaryochloris marina (strain MBIC 11017)</name>
    <dbReference type="NCBI Taxonomy" id="329726"/>
    <lineage>
        <taxon>Bacteria</taxon>
        <taxon>Bacillati</taxon>
        <taxon>Cyanobacteriota</taxon>
        <taxon>Cyanophyceae</taxon>
        <taxon>Acaryochloridales</taxon>
        <taxon>Acaryochloridaceae</taxon>
        <taxon>Acaryochloris</taxon>
    </lineage>
</organism>
<keyword evidence="3" id="KW-1185">Reference proteome</keyword>
<dbReference type="InterPro" id="IPR013216">
    <property type="entry name" value="Methyltransf_11"/>
</dbReference>
<keyword evidence="2" id="KW-0489">Methyltransferase</keyword>
<dbReference type="Pfam" id="PF08241">
    <property type="entry name" value="Methyltransf_11"/>
    <property type="match status" value="1"/>
</dbReference>
<reference evidence="2 3" key="1">
    <citation type="journal article" date="2008" name="Proc. Natl. Acad. Sci. U.S.A.">
        <title>Niche adaptation and genome expansion in the chlorophyll d-producing cyanobacterium Acaryochloris marina.</title>
        <authorList>
            <person name="Swingley W.D."/>
            <person name="Chen M."/>
            <person name="Cheung P.C."/>
            <person name="Conrad A.L."/>
            <person name="Dejesa L.C."/>
            <person name="Hao J."/>
            <person name="Honchak B.M."/>
            <person name="Karbach L.E."/>
            <person name="Kurdoglu A."/>
            <person name="Lahiri S."/>
            <person name="Mastrian S.D."/>
            <person name="Miyashita H."/>
            <person name="Page L."/>
            <person name="Ramakrishna P."/>
            <person name="Satoh S."/>
            <person name="Sattley W.M."/>
            <person name="Shimada Y."/>
            <person name="Taylor H.L."/>
            <person name="Tomo T."/>
            <person name="Tsuchiya T."/>
            <person name="Wang Z.T."/>
            <person name="Raymond J."/>
            <person name="Mimuro M."/>
            <person name="Blankenship R.E."/>
            <person name="Touchman J.W."/>
        </authorList>
    </citation>
    <scope>NUCLEOTIDE SEQUENCE [LARGE SCALE GENOMIC DNA]</scope>
    <source>
        <strain evidence="3">MBIC 11017</strain>
    </source>
</reference>
<dbReference type="Proteomes" id="UP000000268">
    <property type="component" value="Chromosome"/>
</dbReference>
<gene>
    <name evidence="2" type="ordered locus">AM1_2705</name>
</gene>
<dbReference type="STRING" id="329726.AM1_2705"/>
<name>B0C821_ACAM1</name>
<sequence>MQPENKFLETADIETSSDDYASRFQGPTGEWLLHIQEQATLSMLTQYPNASILDVGGGHGQLTEALINKGFALTVLGSSLSCQNRIKPYIDAGQCEFKVGDVLSLPYPDNTFDIVVSYRFLAHVNQWQAFLSELGRVAKTAVLVDYPTTRSINYLSPLLFKFKKGVEGNTRQFICYQEKELLDFCSSIGLEKDNRHPQFFWPMVLHRMLKQPKVSELLENPVKKLGLTYIWGSPVITRFHKVH</sequence>
<evidence type="ECO:0000259" key="1">
    <source>
        <dbReference type="Pfam" id="PF08241"/>
    </source>
</evidence>
<keyword evidence="2" id="KW-0808">Transferase</keyword>
<dbReference type="CDD" id="cd02440">
    <property type="entry name" value="AdoMet_MTases"/>
    <property type="match status" value="1"/>
</dbReference>
<dbReference type="EMBL" id="CP000828">
    <property type="protein sequence ID" value="ABW27705.1"/>
    <property type="molecule type" value="Genomic_DNA"/>
</dbReference>
<protein>
    <submittedName>
        <fullName evidence="2">Methyltransferase, putative</fullName>
    </submittedName>
</protein>
<dbReference type="HOGENOM" id="CLU_1118561_0_0_3"/>